<dbReference type="Gene3D" id="3.40.50.10070">
    <property type="entry name" value="TolB, N-terminal domain"/>
    <property type="match status" value="1"/>
</dbReference>
<dbReference type="InterPro" id="IPR019734">
    <property type="entry name" value="TPR_rpt"/>
</dbReference>
<dbReference type="SMART" id="SM00028">
    <property type="entry name" value="TPR"/>
    <property type="match status" value="5"/>
</dbReference>
<comment type="caution">
    <text evidence="5">The sequence shown here is derived from an EMBL/GenBank/DDBJ whole genome shotgun (WGS) entry which is preliminary data.</text>
</comment>
<feature type="DNA-binding region" description="OmpR/PhoB-type" evidence="3">
    <location>
        <begin position="14"/>
        <end position="112"/>
    </location>
</feature>
<accession>A0ABP9LJN5</accession>
<sequence length="744" mass="80423">MNPDGMAGQGGLTGESYRFDDIVVDAVAHTLSRAGQEQTVEPKAFAVLLILLRRAGELVGREELLDQVWGHRHVTPGVLTRVIAQLRSALGDDSQRPRFIQTQHALGYRFIAQMRPAEVEPEPEAVHEPEPVAEEHATEIPEGVAAVRQSVPPAFTVAANEPEPVVLAVAPVETARPAPHASPRRRQMWLSAMALLLAIAAGGYWFGQRSRSAPPLADASIAVLPFTSLSADRGDGYFAEGLGVEMHDALAGVPGLKVVTAARGGQVDVKALGAQLGVAALLDASVRREGTRVRVSARLSDTRTGFTLWAHSYDRESSDVFALQSDIANEVVQSLVGVLPGTGLAGAREAMARRLTPTRDIGAYDAYLKGQQQIRAGDRAAADSAINFFRGALAIDPRFARAQAGICRAEIARFEDARDTPAFDRAQAACDRAAKMDPSVREVSLALGDLYRTRSDADKAFEHYTRALEDPALRPDAYIGLAKVASVQGRSDVALDYFERARKLAPSDPRLFRERGFHYYANGDLPAAIASLRTTVTLRPDDFRSWSSLGGLYQANGDIAQAMAAFERSLKIKPNYPALSNLGTIKFNAGDYAEAADLYRHAYELDRSDFRLLGNVGDALSADPATASQAREYYQRAADLAEPYLRIKPDDAQGLAELAWYRANLNEHAQARSLLAKAESLAIERGEVALWGAQTLAMLGDLDGARRQIAIARSEGIPDQRIDALPVLKQKLAPTTSSAPAKGR</sequence>
<feature type="repeat" description="TPR" evidence="2">
    <location>
        <begin position="475"/>
        <end position="508"/>
    </location>
</feature>
<evidence type="ECO:0000259" key="4">
    <source>
        <dbReference type="PROSITE" id="PS51755"/>
    </source>
</evidence>
<dbReference type="Gene3D" id="1.10.10.10">
    <property type="entry name" value="Winged helix-like DNA-binding domain superfamily/Winged helix DNA-binding domain"/>
    <property type="match status" value="1"/>
</dbReference>
<protein>
    <recommendedName>
        <fullName evidence="4">OmpR/PhoB-type domain-containing protein</fullName>
    </recommendedName>
</protein>
<dbReference type="Proteomes" id="UP001501083">
    <property type="component" value="Unassembled WGS sequence"/>
</dbReference>
<feature type="domain" description="OmpR/PhoB-type" evidence="4">
    <location>
        <begin position="14"/>
        <end position="112"/>
    </location>
</feature>
<dbReference type="PANTHER" id="PTHR12558">
    <property type="entry name" value="CELL DIVISION CYCLE 16,23,27"/>
    <property type="match status" value="1"/>
</dbReference>
<dbReference type="RefSeq" id="WP_158985310.1">
    <property type="nucleotide sequence ID" value="NZ_BAABKY010000002.1"/>
</dbReference>
<evidence type="ECO:0000313" key="6">
    <source>
        <dbReference type="Proteomes" id="UP001501083"/>
    </source>
</evidence>
<dbReference type="InterPro" id="IPR036388">
    <property type="entry name" value="WH-like_DNA-bd_sf"/>
</dbReference>
<name>A0ABP9LJN5_9GAMM</name>
<dbReference type="Pfam" id="PF13432">
    <property type="entry name" value="TPR_16"/>
    <property type="match status" value="2"/>
</dbReference>
<evidence type="ECO:0000256" key="3">
    <source>
        <dbReference type="PROSITE-ProRule" id="PRU01091"/>
    </source>
</evidence>
<dbReference type="PROSITE" id="PS50005">
    <property type="entry name" value="TPR"/>
    <property type="match status" value="3"/>
</dbReference>
<dbReference type="PROSITE" id="PS50293">
    <property type="entry name" value="TPR_REGION"/>
    <property type="match status" value="1"/>
</dbReference>
<evidence type="ECO:0000256" key="2">
    <source>
        <dbReference type="PROSITE-ProRule" id="PRU00339"/>
    </source>
</evidence>
<feature type="repeat" description="TPR" evidence="2">
    <location>
        <begin position="543"/>
        <end position="576"/>
    </location>
</feature>
<organism evidence="5 6">
    <name type="scientific">Lysobacter panacisoli</name>
    <dbReference type="NCBI Taxonomy" id="1255263"/>
    <lineage>
        <taxon>Bacteria</taxon>
        <taxon>Pseudomonadati</taxon>
        <taxon>Pseudomonadota</taxon>
        <taxon>Gammaproteobacteria</taxon>
        <taxon>Lysobacterales</taxon>
        <taxon>Lysobacteraceae</taxon>
        <taxon>Lysobacter</taxon>
    </lineage>
</organism>
<dbReference type="SUPFAM" id="SSF46894">
    <property type="entry name" value="C-terminal effector domain of the bipartite response regulators"/>
    <property type="match status" value="1"/>
</dbReference>
<reference evidence="6" key="1">
    <citation type="journal article" date="2019" name="Int. J. Syst. Evol. Microbiol.">
        <title>The Global Catalogue of Microorganisms (GCM) 10K type strain sequencing project: providing services to taxonomists for standard genome sequencing and annotation.</title>
        <authorList>
            <consortium name="The Broad Institute Genomics Platform"/>
            <consortium name="The Broad Institute Genome Sequencing Center for Infectious Disease"/>
            <person name="Wu L."/>
            <person name="Ma J."/>
        </authorList>
    </citation>
    <scope>NUCLEOTIDE SEQUENCE [LARGE SCALE GENOMIC DNA]</scope>
    <source>
        <strain evidence="6">JCM 19212</strain>
    </source>
</reference>
<evidence type="ECO:0000313" key="5">
    <source>
        <dbReference type="EMBL" id="GAA5076672.1"/>
    </source>
</evidence>
<evidence type="ECO:0000256" key="1">
    <source>
        <dbReference type="ARBA" id="ARBA00023125"/>
    </source>
</evidence>
<keyword evidence="2" id="KW-0802">TPR repeat</keyword>
<dbReference type="Pfam" id="PF00486">
    <property type="entry name" value="Trans_reg_C"/>
    <property type="match status" value="1"/>
</dbReference>
<dbReference type="InterPro" id="IPR001867">
    <property type="entry name" value="OmpR/PhoB-type_DNA-bd"/>
</dbReference>
<dbReference type="Gene3D" id="1.25.40.10">
    <property type="entry name" value="Tetratricopeptide repeat domain"/>
    <property type="match status" value="3"/>
</dbReference>
<dbReference type="InterPro" id="IPR016032">
    <property type="entry name" value="Sig_transdc_resp-reg_C-effctor"/>
</dbReference>
<dbReference type="CDD" id="cd00383">
    <property type="entry name" value="trans_reg_C"/>
    <property type="match status" value="1"/>
</dbReference>
<dbReference type="PROSITE" id="PS51755">
    <property type="entry name" value="OMPR_PHOB"/>
    <property type="match status" value="1"/>
</dbReference>
<gene>
    <name evidence="5" type="ORF">GCM10025759_21600</name>
</gene>
<dbReference type="SMART" id="SM00862">
    <property type="entry name" value="Trans_reg_C"/>
    <property type="match status" value="1"/>
</dbReference>
<dbReference type="InterPro" id="IPR011990">
    <property type="entry name" value="TPR-like_helical_dom_sf"/>
</dbReference>
<keyword evidence="6" id="KW-1185">Reference proteome</keyword>
<dbReference type="EMBL" id="BAABKY010000002">
    <property type="protein sequence ID" value="GAA5076672.1"/>
    <property type="molecule type" value="Genomic_DNA"/>
</dbReference>
<proteinExistence type="predicted"/>
<dbReference type="PANTHER" id="PTHR12558:SF13">
    <property type="entry name" value="CELL DIVISION CYCLE PROTEIN 27 HOMOLOG"/>
    <property type="match status" value="1"/>
</dbReference>
<feature type="repeat" description="TPR" evidence="2">
    <location>
        <begin position="509"/>
        <end position="542"/>
    </location>
</feature>
<keyword evidence="1 3" id="KW-0238">DNA-binding</keyword>
<dbReference type="SUPFAM" id="SSF48452">
    <property type="entry name" value="TPR-like"/>
    <property type="match status" value="2"/>
</dbReference>